<keyword evidence="6" id="KW-1185">Reference proteome</keyword>
<evidence type="ECO:0000313" key="5">
    <source>
        <dbReference type="EMBL" id="GAA99533.1"/>
    </source>
</evidence>
<evidence type="ECO:0000256" key="2">
    <source>
        <dbReference type="ARBA" id="ARBA00023242"/>
    </source>
</evidence>
<protein>
    <recommendedName>
        <fullName evidence="4">RecA family profile 1 domain-containing protein</fullName>
    </recommendedName>
</protein>
<feature type="region of interest" description="Disordered" evidence="3">
    <location>
        <begin position="1"/>
        <end position="22"/>
    </location>
</feature>
<keyword evidence="2" id="KW-0539">Nucleus</keyword>
<evidence type="ECO:0000259" key="4">
    <source>
        <dbReference type="PROSITE" id="PS50162"/>
    </source>
</evidence>
<dbReference type="GO" id="GO:0005657">
    <property type="term" value="C:replication fork"/>
    <property type="evidence" value="ECO:0007669"/>
    <property type="project" value="TreeGrafter"/>
</dbReference>
<proteinExistence type="predicted"/>
<feature type="compositionally biased region" description="Polar residues" evidence="3">
    <location>
        <begin position="10"/>
        <end position="22"/>
    </location>
</feature>
<dbReference type="CDD" id="cd19490">
    <property type="entry name" value="XRCC2"/>
    <property type="match status" value="1"/>
</dbReference>
<accession>G7E8R5</accession>
<dbReference type="GO" id="GO:0007131">
    <property type="term" value="P:reciprocal meiotic recombination"/>
    <property type="evidence" value="ECO:0007669"/>
    <property type="project" value="TreeGrafter"/>
</dbReference>
<dbReference type="InterPro" id="IPR020588">
    <property type="entry name" value="RecA_ATP-bd"/>
</dbReference>
<sequence length="292" mass="31581">MNDAIDNKGAVSTTASTDTVPLHNNQKASKLLQLLRDRPLLASGSAAFDRLFVAPGGLSGRPVIELVGPPGEGKSRIALSIALQRCKSDCQTNQVVIIDTEGALTPSVIFSAALALANGHREEAISWTNRIHLLRCFERDHFIATLLNLSNWLKQNTQVGLVIIDSVSAPLRLNMFPTLPGLATSKQTDEASPAAQRHALMSLVSRTLAQLTTSQVQVVATAQMKNLIAEFDGIRDKMKDTATLVPQAGEAWHPPQGLERIVIFGLHDGTRCAQNMGTGVRVTYETTRYGIR</sequence>
<dbReference type="GO" id="GO:0042148">
    <property type="term" value="P:DNA strand invasion"/>
    <property type="evidence" value="ECO:0007669"/>
    <property type="project" value="TreeGrafter"/>
</dbReference>
<dbReference type="InParanoid" id="G7E8R5"/>
<gene>
    <name evidence="5" type="primary">Mo06234</name>
    <name evidence="5" type="ORF">E5Q_06234</name>
</gene>
<evidence type="ECO:0000256" key="1">
    <source>
        <dbReference type="ARBA" id="ARBA00004123"/>
    </source>
</evidence>
<comment type="subcellular location">
    <subcellularLocation>
        <location evidence="1">Nucleus</location>
    </subcellularLocation>
</comment>
<dbReference type="PANTHER" id="PTHR46457">
    <property type="entry name" value="DNA REPAIR PROTEIN RAD51 HOMOLOG 4"/>
    <property type="match status" value="1"/>
</dbReference>
<evidence type="ECO:0000256" key="3">
    <source>
        <dbReference type="SAM" id="MobiDB-lite"/>
    </source>
</evidence>
<reference evidence="5 6" key="1">
    <citation type="journal article" date="2011" name="J. Gen. Appl. Microbiol.">
        <title>Draft genome sequencing of the enigmatic basidiomycete Mixia osmundae.</title>
        <authorList>
            <person name="Nishida H."/>
            <person name="Nagatsuka Y."/>
            <person name="Sugiyama J."/>
        </authorList>
    </citation>
    <scope>NUCLEOTIDE SEQUENCE [LARGE SCALE GENOMIC DNA]</scope>
    <source>
        <strain evidence="6">CBS 9802 / IAM 14324 / JCM 22182 / KY 12970</strain>
    </source>
</reference>
<dbReference type="RefSeq" id="XP_014568761.1">
    <property type="nucleotide sequence ID" value="XM_014713275.1"/>
</dbReference>
<dbReference type="Pfam" id="PF08423">
    <property type="entry name" value="Rad51"/>
    <property type="match status" value="1"/>
</dbReference>
<feature type="domain" description="RecA family profile 1" evidence="4">
    <location>
        <begin position="37"/>
        <end position="224"/>
    </location>
</feature>
<dbReference type="PROSITE" id="PS50162">
    <property type="entry name" value="RECA_2"/>
    <property type="match status" value="1"/>
</dbReference>
<dbReference type="GO" id="GO:0005815">
    <property type="term" value="C:microtubule organizing center"/>
    <property type="evidence" value="ECO:0007669"/>
    <property type="project" value="TreeGrafter"/>
</dbReference>
<comment type="caution">
    <text evidence="5">The sequence shown here is derived from an EMBL/GenBank/DDBJ whole genome shotgun (WGS) entry which is preliminary data.</text>
</comment>
<dbReference type="GO" id="GO:0000724">
    <property type="term" value="P:double-strand break repair via homologous recombination"/>
    <property type="evidence" value="ECO:0007669"/>
    <property type="project" value="TreeGrafter"/>
</dbReference>
<dbReference type="GO" id="GO:0000723">
    <property type="term" value="P:telomere maintenance"/>
    <property type="evidence" value="ECO:0007669"/>
    <property type="project" value="TreeGrafter"/>
</dbReference>
<dbReference type="InterPro" id="IPR027417">
    <property type="entry name" value="P-loop_NTPase"/>
</dbReference>
<dbReference type="GO" id="GO:0003697">
    <property type="term" value="F:single-stranded DNA binding"/>
    <property type="evidence" value="ECO:0007669"/>
    <property type="project" value="TreeGrafter"/>
</dbReference>
<evidence type="ECO:0000313" key="6">
    <source>
        <dbReference type="Proteomes" id="UP000009131"/>
    </source>
</evidence>
<dbReference type="InterPro" id="IPR013632">
    <property type="entry name" value="Rad51_C"/>
</dbReference>
<reference evidence="5 6" key="2">
    <citation type="journal article" date="2012" name="Open Biol.">
        <title>Characteristics of nucleosomes and linker DNA regions on the genome of the basidiomycete Mixia osmundae revealed by mono- and dinucleosome mapping.</title>
        <authorList>
            <person name="Nishida H."/>
            <person name="Kondo S."/>
            <person name="Matsumoto T."/>
            <person name="Suzuki Y."/>
            <person name="Yoshikawa H."/>
            <person name="Taylor T.D."/>
            <person name="Sugiyama J."/>
        </authorList>
    </citation>
    <scope>NUCLEOTIDE SEQUENCE [LARGE SCALE GENOMIC DNA]</scope>
    <source>
        <strain evidence="6">CBS 9802 / IAM 14324 / JCM 22182 / KY 12970</strain>
    </source>
</reference>
<dbReference type="STRING" id="764103.G7E8R5"/>
<organism evidence="5 6">
    <name type="scientific">Mixia osmundae (strain CBS 9802 / IAM 14324 / JCM 22182 / KY 12970)</name>
    <dbReference type="NCBI Taxonomy" id="764103"/>
    <lineage>
        <taxon>Eukaryota</taxon>
        <taxon>Fungi</taxon>
        <taxon>Dikarya</taxon>
        <taxon>Basidiomycota</taxon>
        <taxon>Pucciniomycotina</taxon>
        <taxon>Mixiomycetes</taxon>
        <taxon>Mixiales</taxon>
        <taxon>Mixiaceae</taxon>
        <taxon>Mixia</taxon>
    </lineage>
</organism>
<dbReference type="GO" id="GO:0140664">
    <property type="term" value="F:ATP-dependent DNA damage sensor activity"/>
    <property type="evidence" value="ECO:0007669"/>
    <property type="project" value="InterPro"/>
</dbReference>
<dbReference type="GO" id="GO:0000400">
    <property type="term" value="F:four-way junction DNA binding"/>
    <property type="evidence" value="ECO:0007669"/>
    <property type="project" value="TreeGrafter"/>
</dbReference>
<dbReference type="GO" id="GO:0005524">
    <property type="term" value="F:ATP binding"/>
    <property type="evidence" value="ECO:0007669"/>
    <property type="project" value="InterPro"/>
</dbReference>
<name>G7E8R5_MIXOS</name>
<dbReference type="PANTHER" id="PTHR46457:SF1">
    <property type="entry name" value="DNA REPAIR PROTEIN RAD51 HOMOLOG 4"/>
    <property type="match status" value="1"/>
</dbReference>
<dbReference type="AlphaFoldDB" id="G7E8R5"/>
<dbReference type="Proteomes" id="UP000009131">
    <property type="component" value="Unassembled WGS sequence"/>
</dbReference>
<dbReference type="InterPro" id="IPR051988">
    <property type="entry name" value="HRR_RAD51_Paralog"/>
</dbReference>
<dbReference type="SUPFAM" id="SSF52540">
    <property type="entry name" value="P-loop containing nucleoside triphosphate hydrolases"/>
    <property type="match status" value="1"/>
</dbReference>
<dbReference type="HOGENOM" id="CLU_909598_0_0_1"/>
<dbReference type="Gene3D" id="3.40.50.300">
    <property type="entry name" value="P-loop containing nucleotide triphosphate hydrolases"/>
    <property type="match status" value="1"/>
</dbReference>
<dbReference type="EMBL" id="BABT02000220">
    <property type="protein sequence ID" value="GAA99533.1"/>
    <property type="molecule type" value="Genomic_DNA"/>
</dbReference>
<dbReference type="GO" id="GO:0033063">
    <property type="term" value="C:Rad51B-Rad51C-Rad51D-XRCC2 complex"/>
    <property type="evidence" value="ECO:0007669"/>
    <property type="project" value="TreeGrafter"/>
</dbReference>
<dbReference type="eggNOG" id="ENOG502SW4B">
    <property type="taxonomic scope" value="Eukaryota"/>
</dbReference>
<dbReference type="OrthoDB" id="5957327at2759"/>